<dbReference type="InterPro" id="IPR032675">
    <property type="entry name" value="LRR_dom_sf"/>
</dbReference>
<dbReference type="OrthoDB" id="676979at2759"/>
<protein>
    <submittedName>
        <fullName evidence="1">Uncharacterized protein</fullName>
    </submittedName>
</protein>
<dbReference type="Gene3D" id="3.80.10.10">
    <property type="entry name" value="Ribonuclease Inhibitor"/>
    <property type="match status" value="2"/>
</dbReference>
<dbReference type="SUPFAM" id="SSF52058">
    <property type="entry name" value="L domain-like"/>
    <property type="match status" value="1"/>
</dbReference>
<dbReference type="EMBL" id="CAJNOC010003307">
    <property type="protein sequence ID" value="CAF0976895.1"/>
    <property type="molecule type" value="Genomic_DNA"/>
</dbReference>
<dbReference type="Proteomes" id="UP000663879">
    <property type="component" value="Unassembled WGS sequence"/>
</dbReference>
<sequence>MNRNRLEICEYYSKMINEIDTKTEEIIFRMKKQEIECDYEINSDRNKIIAKIREIEKIKLNNLKDSDSIFQDLFCIFIPQKVFSGNISFCETIGKLALINYPLDENTIERLKRIASHLESIEGIIFYQLINANRDELIIDLTKIENNQIKNLDIADARYQSNEQSIKFINRYLNVESVKKLKISICQIIENNIYESFKHLTSLVIDGKYVKSLNENVFNGLENIEILKFHNSNDLNFESNVINKLVNLRELFFDRFKFNKVDIFNKLEKLEKLYFNLCSASNFEMNSLNGLNSLKSLQFIGSRFSYSFINHFVSLNSVKCLEIDKRDFKCLKINPNLEILNIILHPFHSIEIEIVENNFRIPIQSGIYNIPDNIGIPDSIGNLKMLKFLKLYVVKANDIFRLNELTQLEYLDLTLWENLDEFNLEYFTKLKYLVLTCKKIPKFIGSNTLQGLELKNVEIISNDVFDNLVNLDYLALIDPQENMFDTFISTEFGSINKLKYFKSLSNSFNKENDELKKVKRALEKFFKPKKFSGFVDYYEFCKFSIEVMLILDNEEVHEIVYFEKYLQISECVREFILNIQSAYCYRNFKCKRYRPDFKFYFEKIDYNDGMTEREKERLIYEIDDDSDDDL</sequence>
<reference evidence="1" key="1">
    <citation type="submission" date="2021-02" db="EMBL/GenBank/DDBJ databases">
        <authorList>
            <person name="Nowell W R."/>
        </authorList>
    </citation>
    <scope>NUCLEOTIDE SEQUENCE</scope>
    <source>
        <strain evidence="1">Ploen Becks lab</strain>
    </source>
</reference>
<comment type="caution">
    <text evidence="1">The sequence shown here is derived from an EMBL/GenBank/DDBJ whole genome shotgun (WGS) entry which is preliminary data.</text>
</comment>
<evidence type="ECO:0000313" key="1">
    <source>
        <dbReference type="EMBL" id="CAF0976895.1"/>
    </source>
</evidence>
<gene>
    <name evidence="1" type="ORF">OXX778_LOCUS15213</name>
</gene>
<proteinExistence type="predicted"/>
<organism evidence="1 2">
    <name type="scientific">Brachionus calyciflorus</name>
    <dbReference type="NCBI Taxonomy" id="104777"/>
    <lineage>
        <taxon>Eukaryota</taxon>
        <taxon>Metazoa</taxon>
        <taxon>Spiralia</taxon>
        <taxon>Gnathifera</taxon>
        <taxon>Rotifera</taxon>
        <taxon>Eurotatoria</taxon>
        <taxon>Monogononta</taxon>
        <taxon>Pseudotrocha</taxon>
        <taxon>Ploima</taxon>
        <taxon>Brachionidae</taxon>
        <taxon>Brachionus</taxon>
    </lineage>
</organism>
<accession>A0A814EUA1</accession>
<keyword evidence="2" id="KW-1185">Reference proteome</keyword>
<dbReference type="AlphaFoldDB" id="A0A814EUA1"/>
<name>A0A814EUA1_9BILA</name>
<evidence type="ECO:0000313" key="2">
    <source>
        <dbReference type="Proteomes" id="UP000663879"/>
    </source>
</evidence>